<feature type="domain" description="Serine aminopeptidase S33" evidence="1">
    <location>
        <begin position="9"/>
        <end position="243"/>
    </location>
</feature>
<dbReference type="AlphaFoldDB" id="A0A433RYN8"/>
<gene>
    <name evidence="2" type="ORF">QI30_00520</name>
</gene>
<dbReference type="Proteomes" id="UP000288623">
    <property type="component" value="Unassembled WGS sequence"/>
</dbReference>
<evidence type="ECO:0000313" key="2">
    <source>
        <dbReference type="EMBL" id="RUS58391.1"/>
    </source>
</evidence>
<dbReference type="Gene3D" id="3.40.50.1820">
    <property type="entry name" value="alpha/beta hydrolase"/>
    <property type="match status" value="1"/>
</dbReference>
<name>A0A433RYN8_9BACL</name>
<dbReference type="InterPro" id="IPR022742">
    <property type="entry name" value="Hydrolase_4"/>
</dbReference>
<dbReference type="RefSeq" id="WP_126989015.1">
    <property type="nucleotide sequence ID" value="NZ_JTFC01000003.1"/>
</dbReference>
<dbReference type="SUPFAM" id="SSF53474">
    <property type="entry name" value="alpha/beta-Hydrolases"/>
    <property type="match status" value="1"/>
</dbReference>
<accession>A0A433RYN8</accession>
<comment type="caution">
    <text evidence="2">The sequence shown here is derived from an EMBL/GenBank/DDBJ whole genome shotgun (WGS) entry which is preliminary data.</text>
</comment>
<dbReference type="EMBL" id="JTFC01000003">
    <property type="protein sequence ID" value="RUS58391.1"/>
    <property type="molecule type" value="Genomic_DNA"/>
</dbReference>
<proteinExistence type="predicted"/>
<dbReference type="PANTHER" id="PTHR11614">
    <property type="entry name" value="PHOSPHOLIPASE-RELATED"/>
    <property type="match status" value="1"/>
</dbReference>
<dbReference type="OrthoDB" id="9806902at2"/>
<sequence length="267" mass="31106">MWKWEADGQARGVAVVIHSAYEHHRRYAWLIEELRSRGFHVIAGDLPGHGEDSKHKKVHDEALKDYERYVKLMIETAFDYNLPVFLFGHGMGAIFGIYAVQKYRYEVAGLILTSAWFHLQHQPSRVSNAVPGLSKIAGGFKIHHDITVKQLTRSYDAYLEMKDDIMYNSNVTVKWYNELHNFMKALYQSEKGIPDIPVLMMNAGADKVVDTNYAKKWLLKQPISDFIYKEWPKCHHDLYLEPERELVFSYVESFLFNSLKNIGYIVE</sequence>
<protein>
    <submittedName>
        <fullName evidence="2">Lysophospholipase</fullName>
    </submittedName>
</protein>
<organism evidence="2 3">
    <name type="scientific">Candidatus Kurthia intestinigallinarum</name>
    <dbReference type="NCBI Taxonomy" id="1562256"/>
    <lineage>
        <taxon>Bacteria</taxon>
        <taxon>Bacillati</taxon>
        <taxon>Bacillota</taxon>
        <taxon>Bacilli</taxon>
        <taxon>Bacillales</taxon>
        <taxon>Caryophanaceae</taxon>
        <taxon>Kurthia</taxon>
    </lineage>
</organism>
<dbReference type="Pfam" id="PF12146">
    <property type="entry name" value="Hydrolase_4"/>
    <property type="match status" value="1"/>
</dbReference>
<reference evidence="2 3" key="1">
    <citation type="submission" date="2014-11" db="EMBL/GenBank/DDBJ databases">
        <title>Genome sequence and analysis of novel Kurthia sp.</title>
        <authorList>
            <person name="Lawson J.N."/>
            <person name="Gonzalez J.E."/>
            <person name="Rinauldi L."/>
            <person name="Xuan Z."/>
            <person name="Firman A."/>
            <person name="Shaddox L."/>
            <person name="Trudeau A."/>
            <person name="Shah S."/>
            <person name="Reiman D."/>
        </authorList>
    </citation>
    <scope>NUCLEOTIDE SEQUENCE [LARGE SCALE GENOMIC DNA]</scope>
    <source>
        <strain evidence="2 3">3B1D</strain>
    </source>
</reference>
<keyword evidence="3" id="KW-1185">Reference proteome</keyword>
<evidence type="ECO:0000259" key="1">
    <source>
        <dbReference type="Pfam" id="PF12146"/>
    </source>
</evidence>
<dbReference type="InterPro" id="IPR051044">
    <property type="entry name" value="MAG_DAG_Lipase"/>
</dbReference>
<dbReference type="InterPro" id="IPR029058">
    <property type="entry name" value="AB_hydrolase_fold"/>
</dbReference>
<evidence type="ECO:0000313" key="3">
    <source>
        <dbReference type="Proteomes" id="UP000288623"/>
    </source>
</evidence>